<dbReference type="EMBL" id="CP000554">
    <property type="protein sequence ID" value="ABM78043.1"/>
    <property type="molecule type" value="Genomic_DNA"/>
</dbReference>
<evidence type="ECO:0000313" key="3">
    <source>
        <dbReference type="Proteomes" id="UP000002274"/>
    </source>
</evidence>
<accession>A2C983</accession>
<dbReference type="STRING" id="59922.P9303_12961"/>
<dbReference type="HOGENOM" id="CLU_3404865_0_0_3"/>
<gene>
    <name evidence="2" type="ordered locus">P9303_12961</name>
</gene>
<dbReference type="AlphaFoldDB" id="A2C983"/>
<sequence length="30" mass="3068">MDKGDGFHQLSVLGEVGDPGAVSERHESGG</sequence>
<dbReference type="KEGG" id="pmf:P9303_12961"/>
<evidence type="ECO:0000256" key="1">
    <source>
        <dbReference type="SAM" id="MobiDB-lite"/>
    </source>
</evidence>
<feature type="region of interest" description="Disordered" evidence="1">
    <location>
        <begin position="1"/>
        <end position="30"/>
    </location>
</feature>
<proteinExistence type="predicted"/>
<reference evidence="2 3" key="1">
    <citation type="journal article" date="2007" name="PLoS Genet.">
        <title>Patterns and implications of gene gain and loss in the evolution of Prochlorococcus.</title>
        <authorList>
            <person name="Kettler G.C."/>
            <person name="Martiny A.C."/>
            <person name="Huang K."/>
            <person name="Zucker J."/>
            <person name="Coleman M.L."/>
            <person name="Rodrigue S."/>
            <person name="Chen F."/>
            <person name="Lapidus A."/>
            <person name="Ferriera S."/>
            <person name="Johnson J."/>
            <person name="Steglich C."/>
            <person name="Church G.M."/>
            <person name="Richardson P."/>
            <person name="Chisholm S.W."/>
        </authorList>
    </citation>
    <scope>NUCLEOTIDE SEQUENCE [LARGE SCALE GENOMIC DNA]</scope>
    <source>
        <strain evidence="2 3">MIT 9303</strain>
    </source>
</reference>
<evidence type="ECO:0000313" key="2">
    <source>
        <dbReference type="EMBL" id="ABM78043.1"/>
    </source>
</evidence>
<protein>
    <submittedName>
        <fullName evidence="2">Uncharacterized protein</fullName>
    </submittedName>
</protein>
<organism evidence="2 3">
    <name type="scientific">Prochlorococcus marinus (strain MIT 9303)</name>
    <dbReference type="NCBI Taxonomy" id="59922"/>
    <lineage>
        <taxon>Bacteria</taxon>
        <taxon>Bacillati</taxon>
        <taxon>Cyanobacteriota</taxon>
        <taxon>Cyanophyceae</taxon>
        <taxon>Synechococcales</taxon>
        <taxon>Prochlorococcaceae</taxon>
        <taxon>Prochlorococcus</taxon>
    </lineage>
</organism>
<name>A2C983_PROM3</name>
<dbReference type="Proteomes" id="UP000002274">
    <property type="component" value="Chromosome"/>
</dbReference>